<feature type="compositionally biased region" description="Polar residues" evidence="13">
    <location>
        <begin position="625"/>
        <end position="643"/>
    </location>
</feature>
<feature type="compositionally biased region" description="Low complexity" evidence="13">
    <location>
        <begin position="508"/>
        <end position="525"/>
    </location>
</feature>
<dbReference type="AlphaFoldDB" id="A0AA39KQG3"/>
<feature type="compositionally biased region" description="Polar residues" evidence="13">
    <location>
        <begin position="526"/>
        <end position="536"/>
    </location>
</feature>
<feature type="compositionally biased region" description="Gly residues" evidence="13">
    <location>
        <begin position="290"/>
        <end position="300"/>
    </location>
</feature>
<dbReference type="GO" id="GO:0016567">
    <property type="term" value="P:protein ubiquitination"/>
    <property type="evidence" value="ECO:0007669"/>
    <property type="project" value="TreeGrafter"/>
</dbReference>
<dbReference type="Pfam" id="PF25447">
    <property type="entry name" value="RING_ZNF598"/>
    <property type="match status" value="1"/>
</dbReference>
<keyword evidence="16" id="KW-1185">Reference proteome</keyword>
<evidence type="ECO:0000256" key="7">
    <source>
        <dbReference type="ARBA" id="ARBA00022679"/>
    </source>
</evidence>
<keyword evidence="10" id="KW-0862">Zinc</keyword>
<dbReference type="GO" id="GO:0005737">
    <property type="term" value="C:cytoplasm"/>
    <property type="evidence" value="ECO:0007669"/>
    <property type="project" value="UniProtKB-SubCell"/>
</dbReference>
<comment type="caution">
    <text evidence="15">The sequence shown here is derived from an EMBL/GenBank/DDBJ whole genome shotgun (WGS) entry which is preliminary data.</text>
</comment>
<dbReference type="SMART" id="SM00355">
    <property type="entry name" value="ZnF_C2H2"/>
    <property type="match status" value="4"/>
</dbReference>
<feature type="region of interest" description="Disordered" evidence="13">
    <location>
        <begin position="676"/>
        <end position="696"/>
    </location>
</feature>
<feature type="region of interest" description="Disordered" evidence="13">
    <location>
        <begin position="508"/>
        <end position="613"/>
    </location>
</feature>
<dbReference type="EMBL" id="JAQQBS010000004">
    <property type="protein sequence ID" value="KAK0170080.1"/>
    <property type="molecule type" value="Genomic_DNA"/>
</dbReference>
<dbReference type="InterPro" id="IPR044288">
    <property type="entry name" value="ZNF598/HEL2"/>
</dbReference>
<feature type="compositionally biased region" description="Polar residues" evidence="13">
    <location>
        <begin position="306"/>
        <end position="335"/>
    </location>
</feature>
<dbReference type="Pfam" id="PF23230">
    <property type="entry name" value="zf-C2H2_13"/>
    <property type="match status" value="1"/>
</dbReference>
<accession>A0AA39KQG3</accession>
<dbReference type="PROSITE" id="PS00028">
    <property type="entry name" value="ZINC_FINGER_C2H2_1"/>
    <property type="match status" value="2"/>
</dbReference>
<dbReference type="InterPro" id="IPR056437">
    <property type="entry name" value="Znf-C2H2_ZNF598/HEL2"/>
</dbReference>
<dbReference type="InterPro" id="IPR041888">
    <property type="entry name" value="RING-HC_ZNF598/HEL2"/>
</dbReference>
<comment type="catalytic activity">
    <reaction evidence="1">
        <text>S-ubiquitinyl-[E2 ubiquitin-conjugating enzyme]-L-cysteine + [acceptor protein]-L-lysine = [E2 ubiquitin-conjugating enzyme]-L-cysteine + N(6)-ubiquitinyl-[acceptor protein]-L-lysine.</text>
        <dbReference type="EC" id="2.3.2.27"/>
    </reaction>
</comment>
<dbReference type="GO" id="GO:0072344">
    <property type="term" value="P:rescue of stalled ribosome"/>
    <property type="evidence" value="ECO:0007669"/>
    <property type="project" value="InterPro"/>
</dbReference>
<dbReference type="Pfam" id="PF23202">
    <property type="entry name" value="PAH_ZNF598"/>
    <property type="match status" value="1"/>
</dbReference>
<dbReference type="PANTHER" id="PTHR22938">
    <property type="entry name" value="ZINC FINGER PROTEIN 598"/>
    <property type="match status" value="1"/>
</dbReference>
<evidence type="ECO:0000313" key="15">
    <source>
        <dbReference type="EMBL" id="KAK0170080.1"/>
    </source>
</evidence>
<dbReference type="SUPFAM" id="SSF57850">
    <property type="entry name" value="RING/U-box"/>
    <property type="match status" value="1"/>
</dbReference>
<feature type="compositionally biased region" description="Polar residues" evidence="13">
    <location>
        <begin position="676"/>
        <end position="693"/>
    </location>
</feature>
<evidence type="ECO:0000256" key="5">
    <source>
        <dbReference type="ARBA" id="ARBA00022490"/>
    </source>
</evidence>
<proteinExistence type="inferred from homology"/>
<keyword evidence="8" id="KW-0479">Metal-binding</keyword>
<evidence type="ECO:0000259" key="14">
    <source>
        <dbReference type="PROSITE" id="PS50089"/>
    </source>
</evidence>
<dbReference type="PANTHER" id="PTHR22938:SF0">
    <property type="entry name" value="E3 UBIQUITIN-PROTEIN LIGASE ZNF598"/>
    <property type="match status" value="1"/>
</dbReference>
<dbReference type="CDD" id="cd16615">
    <property type="entry name" value="RING-HC_ZNF598"/>
    <property type="match status" value="1"/>
</dbReference>
<comment type="subcellular location">
    <subcellularLocation>
        <location evidence="2">Cytoplasm</location>
    </subcellularLocation>
</comment>
<evidence type="ECO:0000256" key="11">
    <source>
        <dbReference type="ARBA" id="ARBA00035113"/>
    </source>
</evidence>
<dbReference type="InterPro" id="IPR013083">
    <property type="entry name" value="Znf_RING/FYVE/PHD"/>
</dbReference>
<organism evidence="15 16">
    <name type="scientific">Microctonus aethiopoides</name>
    <dbReference type="NCBI Taxonomy" id="144406"/>
    <lineage>
        <taxon>Eukaryota</taxon>
        <taxon>Metazoa</taxon>
        <taxon>Ecdysozoa</taxon>
        <taxon>Arthropoda</taxon>
        <taxon>Hexapoda</taxon>
        <taxon>Insecta</taxon>
        <taxon>Pterygota</taxon>
        <taxon>Neoptera</taxon>
        <taxon>Endopterygota</taxon>
        <taxon>Hymenoptera</taxon>
        <taxon>Apocrita</taxon>
        <taxon>Ichneumonoidea</taxon>
        <taxon>Braconidae</taxon>
        <taxon>Euphorinae</taxon>
        <taxon>Microctonus</taxon>
    </lineage>
</organism>
<dbReference type="Proteomes" id="UP001168990">
    <property type="component" value="Unassembled WGS sequence"/>
</dbReference>
<feature type="compositionally biased region" description="Polar residues" evidence="13">
    <location>
        <begin position="349"/>
        <end position="373"/>
    </location>
</feature>
<evidence type="ECO:0000256" key="4">
    <source>
        <dbReference type="ARBA" id="ARBA00012483"/>
    </source>
</evidence>
<reference evidence="15" key="2">
    <citation type="submission" date="2023-03" db="EMBL/GenBank/DDBJ databases">
        <authorList>
            <person name="Inwood S.N."/>
            <person name="Skelly J.G."/>
            <person name="Guhlin J."/>
            <person name="Harrop T.W.R."/>
            <person name="Goldson S.G."/>
            <person name="Dearden P.K."/>
        </authorList>
    </citation>
    <scope>NUCLEOTIDE SEQUENCE</scope>
    <source>
        <strain evidence="15">Irish</strain>
        <tissue evidence="15">Whole body</tissue>
    </source>
</reference>
<dbReference type="Gene3D" id="3.30.40.10">
    <property type="entry name" value="Zinc/RING finger domain, C3HC4 (zinc finger)"/>
    <property type="match status" value="1"/>
</dbReference>
<keyword evidence="7" id="KW-0808">Transferase</keyword>
<feature type="region of interest" description="Disordered" evidence="13">
    <location>
        <begin position="625"/>
        <end position="656"/>
    </location>
</feature>
<dbReference type="InterPro" id="IPR001841">
    <property type="entry name" value="Znf_RING"/>
</dbReference>
<evidence type="ECO:0000256" key="13">
    <source>
        <dbReference type="SAM" id="MobiDB-lite"/>
    </source>
</evidence>
<evidence type="ECO:0000256" key="6">
    <source>
        <dbReference type="ARBA" id="ARBA00022553"/>
    </source>
</evidence>
<evidence type="ECO:0000256" key="1">
    <source>
        <dbReference type="ARBA" id="ARBA00000900"/>
    </source>
</evidence>
<dbReference type="EC" id="2.3.2.27" evidence="4"/>
<dbReference type="InterPro" id="IPR013087">
    <property type="entry name" value="Znf_C2H2_type"/>
</dbReference>
<feature type="compositionally biased region" description="Basic residues" evidence="13">
    <location>
        <begin position="588"/>
        <end position="598"/>
    </location>
</feature>
<feature type="compositionally biased region" description="Low complexity" evidence="13">
    <location>
        <begin position="553"/>
        <end position="565"/>
    </location>
</feature>
<evidence type="ECO:0000256" key="3">
    <source>
        <dbReference type="ARBA" id="ARBA00004906"/>
    </source>
</evidence>
<evidence type="ECO:0000256" key="9">
    <source>
        <dbReference type="ARBA" id="ARBA00022771"/>
    </source>
</evidence>
<comment type="pathway">
    <text evidence="3">Protein modification; protein ubiquitination.</text>
</comment>
<name>A0AA39KQG3_9HYME</name>
<dbReference type="GO" id="GO:0043022">
    <property type="term" value="F:ribosome binding"/>
    <property type="evidence" value="ECO:0007669"/>
    <property type="project" value="TreeGrafter"/>
</dbReference>
<dbReference type="GO" id="GO:0061630">
    <property type="term" value="F:ubiquitin protein ligase activity"/>
    <property type="evidence" value="ECO:0007669"/>
    <property type="project" value="UniProtKB-EC"/>
</dbReference>
<keyword evidence="9 12" id="KW-0863">Zinc-finger</keyword>
<evidence type="ECO:0000256" key="2">
    <source>
        <dbReference type="ARBA" id="ARBA00004496"/>
    </source>
</evidence>
<protein>
    <recommendedName>
        <fullName evidence="4">RING-type E3 ubiquitin transferase</fullName>
        <ecNumber evidence="4">2.3.2.27</ecNumber>
    </recommendedName>
</protein>
<evidence type="ECO:0000313" key="16">
    <source>
        <dbReference type="Proteomes" id="UP001168990"/>
    </source>
</evidence>
<evidence type="ECO:0000256" key="10">
    <source>
        <dbReference type="ARBA" id="ARBA00022833"/>
    </source>
</evidence>
<dbReference type="GO" id="GO:0008270">
    <property type="term" value="F:zinc ion binding"/>
    <property type="evidence" value="ECO:0007669"/>
    <property type="project" value="UniProtKB-KW"/>
</dbReference>
<dbReference type="PROSITE" id="PS50089">
    <property type="entry name" value="ZF_RING_2"/>
    <property type="match status" value="1"/>
</dbReference>
<feature type="region of interest" description="Disordered" evidence="13">
    <location>
        <begin position="284"/>
        <end position="335"/>
    </location>
</feature>
<dbReference type="InterPro" id="IPR057634">
    <property type="entry name" value="PAH_ZNF598/HEL2"/>
</dbReference>
<keyword evidence="5" id="KW-0963">Cytoplasm</keyword>
<sequence length="937" mass="103980">MSEQNDNQENSNNNNVNNNATCVVCYKNVEIYSIGMCEHPVCYECSTRMRVLCGQNECPICRQDLPKIVFTKNIKPFRHLKKGNLYDTRYSVYFDSPSIQEKFTQLLAHVCTLCEEKQIFSTFHALKDHMRRKHELHYCDLCVENLKIFSFERRCYSRADLVQHRRKGDIDDKSHKGHPLCEFCDFRYMDNDELFRHLRRDHLYCHFCDADGLHQYYSSYDYLRDHFRQEHYLCEEGDCAEEKFTSVFRTDIDLKAHKASIHGKHLGKAAAKQARTLELEFTLAPRGDNRNGGGRRGGQLHGAAGPSSSRNNISNDYGIGNNSRDYSESQSHGNRYTFDTESHFVRQPDVQSTEEFPSLGNSAPTIPNLNQSKSQGRGNLTICGSIKSKTLAITDENFPALGPESSTNSGSSKTVNLSVYSSNKSGPSGLQRAQNVASNVSIHVNHKTNGSITTRVSGPNIRIRPSQLSMDSEFPALGRGDSSTSTANAMNSAAQWTKVTCVKSNNSLKASNSKAKKIAPAPILNSTPPASPTSFTDAFPSLPKSTRLKKQLSISVSSNAPSSSSLERQVPAENNTELNLAGDSSKVNSKKKKKKKVKSISSGNNSSGNESTACKLNVNASTNLVQSDRQPSNQLNITSANSKKNARTVNENNSNVNLNNEKLENSLISKQNINDSTSTAKDNATGTNISANDTPRKRSELKIDSLNRTTNGLHNIEDFPALDKTVLRIIKSNPPPGFGAAATVTPPPPPPPGFAVKFNNMTLDCPNNGLTFTNSSGESYSILPDEHINLYSYVPPPDFQKRNKNLVAKISEVLGLLESIEEFRYISGLFRQGSCSAEDYYKRCRSAMGIDAFANVFPEMLVLLPDIRKQRELYYLHKKEIGENIKSLELCVTCGQVVQAGSDSKFHYSTHTLDNHFPALGEAIGMQSSNTWVRKGT</sequence>
<feature type="domain" description="RING-type" evidence="14">
    <location>
        <begin position="22"/>
        <end position="62"/>
    </location>
</feature>
<evidence type="ECO:0000256" key="12">
    <source>
        <dbReference type="PROSITE-ProRule" id="PRU00175"/>
    </source>
</evidence>
<reference evidence="15" key="1">
    <citation type="journal article" date="2023" name="bioRxiv">
        <title>Scaffold-level genome assemblies of two parasitoid biocontrol wasps reveal the parthenogenesis mechanism and an associated novel virus.</title>
        <authorList>
            <person name="Inwood S."/>
            <person name="Skelly J."/>
            <person name="Guhlin J."/>
            <person name="Harrop T."/>
            <person name="Goldson S."/>
            <person name="Dearden P."/>
        </authorList>
    </citation>
    <scope>NUCLEOTIDE SEQUENCE</scope>
    <source>
        <strain evidence="15">Irish</strain>
        <tissue evidence="15">Whole body</tissue>
    </source>
</reference>
<evidence type="ECO:0000256" key="8">
    <source>
        <dbReference type="ARBA" id="ARBA00022723"/>
    </source>
</evidence>
<keyword evidence="6" id="KW-0597">Phosphoprotein</keyword>
<feature type="region of interest" description="Disordered" evidence="13">
    <location>
        <begin position="348"/>
        <end position="373"/>
    </location>
</feature>
<comment type="similarity">
    <text evidence="11">Belongs to the ZNF598/HEL2 family.</text>
</comment>
<gene>
    <name evidence="15" type="ORF">PV328_010685</name>
</gene>
<feature type="compositionally biased region" description="Low complexity" evidence="13">
    <location>
        <begin position="599"/>
        <end position="611"/>
    </location>
</feature>